<comment type="caution">
    <text evidence="2">The sequence shown here is derived from an EMBL/GenBank/DDBJ whole genome shotgun (WGS) entry which is preliminary data.</text>
</comment>
<dbReference type="EMBL" id="LJUJ01000043">
    <property type="protein sequence ID" value="KPK62302.1"/>
    <property type="molecule type" value="Genomic_DNA"/>
</dbReference>
<evidence type="ECO:0000313" key="3">
    <source>
        <dbReference type="Proteomes" id="UP000051373"/>
    </source>
</evidence>
<accession>A0A0S8FP35</accession>
<proteinExistence type="predicted"/>
<dbReference type="InterPro" id="IPR026444">
    <property type="entry name" value="Secre_tail"/>
</dbReference>
<sequence>PYYTMSADLQTTVSSGNLASNSQLWGIDCNGGVCFVFWYDLTDLSVWYVSSTDGVTWTTAAQWALTYPSPYTSNVLGWPQMAITDAGDPILVFDLSDGNDLTYPFSSRVYVSTASGATPVEVSNDGYGVWSYPTIAAGGGNITIVMQVAMDSTLLDSFARHDVWYTSSDNGGANWSAPANLTDGLTERPGVPQLAKRVDATNGNFFYFYGVNLVENHDPYFHINYDPEGLDPHAWYVGLHPYGIEENVVETPSRLALDVRPNPVSGHTSISYALTTAGDVSLRIFDLLGRNVSTVETSQKSAGVYTLNLDTRELANGTYFLVLDTAAGTMTRSLVVVH</sequence>
<dbReference type="InterPro" id="IPR036278">
    <property type="entry name" value="Sialidase_sf"/>
</dbReference>
<protein>
    <recommendedName>
        <fullName evidence="1">Secretion system C-terminal sorting domain-containing protein</fullName>
    </recommendedName>
</protein>
<name>A0A0S8FP35_UNCW3</name>
<organism evidence="2 3">
    <name type="scientific">candidate division WOR_3 bacterium SM23_42</name>
    <dbReference type="NCBI Taxonomy" id="1703779"/>
    <lineage>
        <taxon>Bacteria</taxon>
        <taxon>Bacteria division WOR-3</taxon>
    </lineage>
</organism>
<dbReference type="NCBIfam" id="TIGR04183">
    <property type="entry name" value="Por_Secre_tail"/>
    <property type="match status" value="1"/>
</dbReference>
<dbReference type="Pfam" id="PF18962">
    <property type="entry name" value="Por_Secre_tail"/>
    <property type="match status" value="1"/>
</dbReference>
<reference evidence="2 3" key="1">
    <citation type="journal article" date="2015" name="Microbiome">
        <title>Genomic resolution of linkages in carbon, nitrogen, and sulfur cycling among widespread estuary sediment bacteria.</title>
        <authorList>
            <person name="Baker B.J."/>
            <person name="Lazar C.S."/>
            <person name="Teske A.P."/>
            <person name="Dick G.J."/>
        </authorList>
    </citation>
    <scope>NUCLEOTIDE SEQUENCE [LARGE SCALE GENOMIC DNA]</scope>
    <source>
        <strain evidence="2">SM23_42</strain>
    </source>
</reference>
<gene>
    <name evidence="2" type="ORF">AMJ83_11230</name>
</gene>
<feature type="domain" description="Secretion system C-terminal sorting" evidence="1">
    <location>
        <begin position="261"/>
        <end position="336"/>
    </location>
</feature>
<feature type="non-terminal residue" evidence="2">
    <location>
        <position position="1"/>
    </location>
</feature>
<dbReference type="STRING" id="1703779.AMJ83_11230"/>
<dbReference type="AlphaFoldDB" id="A0A0S8FP35"/>
<dbReference type="SUPFAM" id="SSF50939">
    <property type="entry name" value="Sialidases"/>
    <property type="match status" value="1"/>
</dbReference>
<dbReference type="Proteomes" id="UP000051373">
    <property type="component" value="Unassembled WGS sequence"/>
</dbReference>
<dbReference type="Gene3D" id="2.60.40.4070">
    <property type="match status" value="1"/>
</dbReference>
<evidence type="ECO:0000259" key="1">
    <source>
        <dbReference type="Pfam" id="PF18962"/>
    </source>
</evidence>
<evidence type="ECO:0000313" key="2">
    <source>
        <dbReference type="EMBL" id="KPK62302.1"/>
    </source>
</evidence>